<feature type="transmembrane region" description="Helical" evidence="5">
    <location>
        <begin position="43"/>
        <end position="60"/>
    </location>
</feature>
<gene>
    <name evidence="6" type="ORF">H2LOC_004515</name>
</gene>
<dbReference type="OrthoDB" id="8224438at2"/>
<feature type="transmembrane region" description="Helical" evidence="5">
    <location>
        <begin position="135"/>
        <end position="162"/>
    </location>
</feature>
<protein>
    <recommendedName>
        <fullName evidence="5">Probable membrane transporter protein</fullName>
    </recommendedName>
</protein>
<dbReference type="Pfam" id="PF01925">
    <property type="entry name" value="TauE"/>
    <property type="match status" value="1"/>
</dbReference>
<dbReference type="KEGG" id="mhey:H2LOC_004515"/>
<feature type="transmembrane region" description="Helical" evidence="5">
    <location>
        <begin position="168"/>
        <end position="191"/>
    </location>
</feature>
<keyword evidence="7" id="KW-1185">Reference proteome</keyword>
<dbReference type="EMBL" id="CP046052">
    <property type="protein sequence ID" value="QGM45010.1"/>
    <property type="molecule type" value="Genomic_DNA"/>
</dbReference>
<reference evidence="6 7" key="1">
    <citation type="submission" date="2019-11" db="EMBL/GenBank/DDBJ databases">
        <title>The genome sequence of Methylocystis heyeri.</title>
        <authorList>
            <person name="Oshkin I.Y."/>
            <person name="Miroshnikov K."/>
            <person name="Dedysh S.N."/>
        </authorList>
    </citation>
    <scope>NUCLEOTIDE SEQUENCE [LARGE SCALE GENOMIC DNA]</scope>
    <source>
        <strain evidence="6 7">H2</strain>
    </source>
</reference>
<dbReference type="Proteomes" id="UP000309061">
    <property type="component" value="Chromosome"/>
</dbReference>
<dbReference type="GO" id="GO:0005886">
    <property type="term" value="C:plasma membrane"/>
    <property type="evidence" value="ECO:0007669"/>
    <property type="project" value="UniProtKB-SubCell"/>
</dbReference>
<feature type="transmembrane region" description="Helical" evidence="5">
    <location>
        <begin position="198"/>
        <end position="218"/>
    </location>
</feature>
<keyword evidence="3 5" id="KW-1133">Transmembrane helix</keyword>
<evidence type="ECO:0000256" key="3">
    <source>
        <dbReference type="ARBA" id="ARBA00022989"/>
    </source>
</evidence>
<feature type="transmembrane region" description="Helical" evidence="5">
    <location>
        <begin position="224"/>
        <end position="242"/>
    </location>
</feature>
<dbReference type="InterPro" id="IPR002781">
    <property type="entry name" value="TM_pro_TauE-like"/>
</dbReference>
<name>A0A6B8KF46_9HYPH</name>
<sequence length="243" mass="24615">MTHAALIVSLIGAVSLLYATAGQAGGTAFVAVMAFASFPASEMRPTALFLNVVAAGYATAQLLRKGAIDIKTLAFLSVPSIVTAFIGGLLVLDAREYFTLTGVLLVTAGLLMVLKRNAESVEPRAVRSLPAALAGAASGLLSGLTGVGGGVFLAPMLVALGWASAKRAAALSPPFILCNSAVGLLGVLLAGQRLGPAAPLYAVGALAGAILGSTIALRWMSERATQYVLAAILLFAGLRLLLR</sequence>
<evidence type="ECO:0000256" key="4">
    <source>
        <dbReference type="ARBA" id="ARBA00023136"/>
    </source>
</evidence>
<evidence type="ECO:0000256" key="5">
    <source>
        <dbReference type="RuleBase" id="RU363041"/>
    </source>
</evidence>
<evidence type="ECO:0000313" key="7">
    <source>
        <dbReference type="Proteomes" id="UP000309061"/>
    </source>
</evidence>
<evidence type="ECO:0000313" key="6">
    <source>
        <dbReference type="EMBL" id="QGM45010.1"/>
    </source>
</evidence>
<accession>A0A6B8KF46</accession>
<comment type="similarity">
    <text evidence="5">Belongs to the 4-toluene sulfonate uptake permease (TSUP) (TC 2.A.102) family.</text>
</comment>
<feature type="transmembrane region" description="Helical" evidence="5">
    <location>
        <begin position="72"/>
        <end position="91"/>
    </location>
</feature>
<dbReference type="AlphaFoldDB" id="A0A6B8KF46"/>
<dbReference type="PANTHER" id="PTHR43701:SF5">
    <property type="entry name" value="MEMBRANE TRANSPORTER PROTEIN-RELATED"/>
    <property type="match status" value="1"/>
</dbReference>
<evidence type="ECO:0000256" key="1">
    <source>
        <dbReference type="ARBA" id="ARBA00004141"/>
    </source>
</evidence>
<proteinExistence type="inferred from homology"/>
<comment type="subcellular location">
    <subcellularLocation>
        <location evidence="5">Cell membrane</location>
        <topology evidence="5">Multi-pass membrane protein</topology>
    </subcellularLocation>
    <subcellularLocation>
        <location evidence="1">Membrane</location>
        <topology evidence="1">Multi-pass membrane protein</topology>
    </subcellularLocation>
</comment>
<evidence type="ECO:0000256" key="2">
    <source>
        <dbReference type="ARBA" id="ARBA00022692"/>
    </source>
</evidence>
<keyword evidence="5" id="KW-1003">Cell membrane</keyword>
<organism evidence="6 7">
    <name type="scientific">Methylocystis heyeri</name>
    <dbReference type="NCBI Taxonomy" id="391905"/>
    <lineage>
        <taxon>Bacteria</taxon>
        <taxon>Pseudomonadati</taxon>
        <taxon>Pseudomonadota</taxon>
        <taxon>Alphaproteobacteria</taxon>
        <taxon>Hyphomicrobiales</taxon>
        <taxon>Methylocystaceae</taxon>
        <taxon>Methylocystis</taxon>
    </lineage>
</organism>
<dbReference type="PANTHER" id="PTHR43701">
    <property type="entry name" value="MEMBRANE TRANSPORTER PROTEIN MJ0441-RELATED"/>
    <property type="match status" value="1"/>
</dbReference>
<keyword evidence="4 5" id="KW-0472">Membrane</keyword>
<dbReference type="RefSeq" id="WP_136495301.1">
    <property type="nucleotide sequence ID" value="NZ_CP046052.1"/>
</dbReference>
<keyword evidence="2 5" id="KW-0812">Transmembrane</keyword>
<dbReference type="InterPro" id="IPR051598">
    <property type="entry name" value="TSUP/Inactive_protease-like"/>
</dbReference>
<feature type="transmembrane region" description="Helical" evidence="5">
    <location>
        <begin position="97"/>
        <end position="114"/>
    </location>
</feature>